<dbReference type="EMBL" id="JAUCQJ010000001">
    <property type="protein sequence ID" value="MDQ8747621.1"/>
    <property type="molecule type" value="Genomic_DNA"/>
</dbReference>
<organism evidence="1 2">
    <name type="scientific">Elizabethkingia miricola</name>
    <name type="common">Chryseobacterium miricola</name>
    <dbReference type="NCBI Taxonomy" id="172045"/>
    <lineage>
        <taxon>Bacteria</taxon>
        <taxon>Pseudomonadati</taxon>
        <taxon>Bacteroidota</taxon>
        <taxon>Flavobacteriia</taxon>
        <taxon>Flavobacteriales</taxon>
        <taxon>Weeksellaceae</taxon>
        <taxon>Elizabethkingia</taxon>
    </lineage>
</organism>
<protein>
    <submittedName>
        <fullName evidence="1">Uncharacterized protein</fullName>
    </submittedName>
</protein>
<sequence length="57" mass="7216">MEKKEEIEELVENLYNKGRFRSQEYAKHLRPFLKRIGNKRWRKTRLREIKNQLRDEN</sequence>
<name>A0ABD5B1W3_ELIMR</name>
<evidence type="ECO:0000313" key="1">
    <source>
        <dbReference type="EMBL" id="MDQ8747621.1"/>
    </source>
</evidence>
<reference evidence="1 2" key="1">
    <citation type="submission" date="2023-06" db="EMBL/GenBank/DDBJ databases">
        <title>Nosocomial Elizabethkingia miricola genome.</title>
        <authorList>
            <person name="Morgado S."/>
            <person name="Fonseca E."/>
            <person name="Freitas F."/>
            <person name="Vicente A.C."/>
        </authorList>
    </citation>
    <scope>NUCLEOTIDE SEQUENCE [LARGE SCALE GENOMIC DNA]</scope>
    <source>
        <strain evidence="1 2">EM15</strain>
    </source>
</reference>
<proteinExistence type="predicted"/>
<accession>A0ABD5B1W3</accession>
<dbReference type="AlphaFoldDB" id="A0ABD5B1W3"/>
<dbReference type="Proteomes" id="UP001239265">
    <property type="component" value="Unassembled WGS sequence"/>
</dbReference>
<gene>
    <name evidence="1" type="ORF">QT385_03145</name>
</gene>
<comment type="caution">
    <text evidence="1">The sequence shown here is derived from an EMBL/GenBank/DDBJ whole genome shotgun (WGS) entry which is preliminary data.</text>
</comment>
<dbReference type="RefSeq" id="WP_179124323.1">
    <property type="nucleotide sequence ID" value="NZ_JAUCQJ010000001.1"/>
</dbReference>
<evidence type="ECO:0000313" key="2">
    <source>
        <dbReference type="Proteomes" id="UP001239265"/>
    </source>
</evidence>